<dbReference type="PANTHER" id="PTHR48449">
    <property type="entry name" value="DUF1985 DOMAIN-CONTAINING PROTEIN"/>
    <property type="match status" value="1"/>
</dbReference>
<keyword evidence="2" id="KW-1185">Reference proteome</keyword>
<comment type="caution">
    <text evidence="1">The sequence shown here is derived from an EMBL/GenBank/DDBJ whole genome shotgun (WGS) entry which is preliminary data.</text>
</comment>
<accession>A0ABQ5DJJ0</accession>
<evidence type="ECO:0000313" key="1">
    <source>
        <dbReference type="EMBL" id="GJT39375.1"/>
    </source>
</evidence>
<dbReference type="EMBL" id="BQNB010015381">
    <property type="protein sequence ID" value="GJT39375.1"/>
    <property type="molecule type" value="Genomic_DNA"/>
</dbReference>
<reference evidence="1" key="2">
    <citation type="submission" date="2022-01" db="EMBL/GenBank/DDBJ databases">
        <authorList>
            <person name="Yamashiro T."/>
            <person name="Shiraishi A."/>
            <person name="Satake H."/>
            <person name="Nakayama K."/>
        </authorList>
    </citation>
    <scope>NUCLEOTIDE SEQUENCE</scope>
</reference>
<dbReference type="PANTHER" id="PTHR48449:SF1">
    <property type="entry name" value="DUF1985 DOMAIN-CONTAINING PROTEIN"/>
    <property type="match status" value="1"/>
</dbReference>
<gene>
    <name evidence="1" type="ORF">Tco_0939240</name>
</gene>
<name>A0ABQ5DJJ0_9ASTR</name>
<proteinExistence type="predicted"/>
<reference evidence="1" key="1">
    <citation type="journal article" date="2022" name="Int. J. Mol. Sci.">
        <title>Draft Genome of Tanacetum Coccineum: Genomic Comparison of Closely Related Tanacetum-Family Plants.</title>
        <authorList>
            <person name="Yamashiro T."/>
            <person name="Shiraishi A."/>
            <person name="Nakayama K."/>
            <person name="Satake H."/>
        </authorList>
    </citation>
    <scope>NUCLEOTIDE SEQUENCE</scope>
</reference>
<evidence type="ECO:0008006" key="3">
    <source>
        <dbReference type="Google" id="ProtNLM"/>
    </source>
</evidence>
<evidence type="ECO:0000313" key="2">
    <source>
        <dbReference type="Proteomes" id="UP001151760"/>
    </source>
</evidence>
<organism evidence="1 2">
    <name type="scientific">Tanacetum coccineum</name>
    <dbReference type="NCBI Taxonomy" id="301880"/>
    <lineage>
        <taxon>Eukaryota</taxon>
        <taxon>Viridiplantae</taxon>
        <taxon>Streptophyta</taxon>
        <taxon>Embryophyta</taxon>
        <taxon>Tracheophyta</taxon>
        <taxon>Spermatophyta</taxon>
        <taxon>Magnoliopsida</taxon>
        <taxon>eudicotyledons</taxon>
        <taxon>Gunneridae</taxon>
        <taxon>Pentapetalae</taxon>
        <taxon>asterids</taxon>
        <taxon>campanulids</taxon>
        <taxon>Asterales</taxon>
        <taxon>Asteraceae</taxon>
        <taxon>Asteroideae</taxon>
        <taxon>Anthemideae</taxon>
        <taxon>Anthemidinae</taxon>
        <taxon>Tanacetum</taxon>
    </lineage>
</organism>
<dbReference type="Proteomes" id="UP001151760">
    <property type="component" value="Unassembled WGS sequence"/>
</dbReference>
<protein>
    <recommendedName>
        <fullName evidence="3">Phospholipase-like protein</fullName>
    </recommendedName>
</protein>
<sequence length="130" mass="15412">MNYEVAPQVVFRCVVILGVLQFAISHHDVVRVCLLLVPTIVFMGRESSYYIPDNVLELVDDFPAWNTYPWGEYFWRTLYLRTLNVVPRKNERDLKKKKKVQETPKKKKKTYNFYGFVLSLKGNIFFLLES</sequence>